<gene>
    <name evidence="6" type="ORF">EV209_2428</name>
</gene>
<evidence type="ECO:0000259" key="5">
    <source>
        <dbReference type="Pfam" id="PF01229"/>
    </source>
</evidence>
<keyword evidence="2" id="KW-0378">Hydrolase</keyword>
<evidence type="ECO:0000256" key="1">
    <source>
        <dbReference type="ARBA" id="ARBA00008875"/>
    </source>
</evidence>
<keyword evidence="3" id="KW-0326">Glycosidase</keyword>
<dbReference type="Pfam" id="PF01229">
    <property type="entry name" value="Glyco_hydro_39"/>
    <property type="match status" value="1"/>
</dbReference>
<organism evidence="6 7">
    <name type="scientific">Cuneatibacter caecimuris</name>
    <dbReference type="NCBI Taxonomy" id="1796618"/>
    <lineage>
        <taxon>Bacteria</taxon>
        <taxon>Bacillati</taxon>
        <taxon>Bacillota</taxon>
        <taxon>Clostridia</taxon>
        <taxon>Lachnospirales</taxon>
        <taxon>Lachnospiraceae</taxon>
        <taxon>Cuneatibacter</taxon>
    </lineage>
</organism>
<dbReference type="Gene3D" id="3.20.20.80">
    <property type="entry name" value="Glycosidases"/>
    <property type="match status" value="1"/>
</dbReference>
<comment type="caution">
    <text evidence="6">The sequence shown here is derived from an EMBL/GenBank/DDBJ whole genome shotgun (WGS) entry which is preliminary data.</text>
</comment>
<evidence type="ECO:0000256" key="3">
    <source>
        <dbReference type="ARBA" id="ARBA00023295"/>
    </source>
</evidence>
<dbReference type="PANTHER" id="PTHR12631:SF8">
    <property type="entry name" value="ALPHA-L-IDURONIDASE"/>
    <property type="match status" value="1"/>
</dbReference>
<dbReference type="AlphaFoldDB" id="A0A4Q7P5U7"/>
<dbReference type="Gene3D" id="2.60.40.1500">
    <property type="entry name" value="Glycosyl hydrolase domain, family 39"/>
    <property type="match status" value="1"/>
</dbReference>
<sequence>MKGFHYDVDAGCPVGENRKFWAACGTDSLYPLLFTDSGERLLKRMQERGTCRYMRNHHTLSSLAKDGYPDAGGDVYSEDPEGRPIYHFEKANKIFKKYLEYGIKPVVELDFLPDALCRSVSRGGEEEGVYLNRSYPKDWNKWHGLLKAFVRNLSDTFGTEEIRSWYFEVWNEADGWPVEDWPQFHRMYDIFVDAVLSVDEKLRVGGPGSFRQDFLHDFLEHAARGRNHVTGARGTRVDFISYHIYGMSGSWLKEYPLVAPAVQRFTQELMWLSRLIGSYPELKDAEFHLNEWGVCSHYEKNARDYPALEIRNSEFSACFFVKLVDCIQQIRLRYGFEVTVLLYWGFCLEDDRKQIFAGNRDLMTWPHLPKPVLTAFEMMAKMGPELFQVEGARAGGPLGCMAAGGEGAYQLMLYHFEEYEQYAESASGSIFVRGLEDGVYQVCRMELSAGSHNAYRIWKSCGSPEFPEPDVLERMAAAAEPDWDSRQPAEVKEGVLSLQETLAPQTILLLWLEKTK</sequence>
<dbReference type="Proteomes" id="UP000292927">
    <property type="component" value="Unassembled WGS sequence"/>
</dbReference>
<dbReference type="OrthoDB" id="9776971at2"/>
<dbReference type="InterPro" id="IPR000514">
    <property type="entry name" value="Glyco_hydro_39"/>
</dbReference>
<comment type="similarity">
    <text evidence="1">Belongs to the glycosyl hydrolase 39 family.</text>
</comment>
<dbReference type="InterPro" id="IPR017853">
    <property type="entry name" value="GH"/>
</dbReference>
<dbReference type="SUPFAM" id="SSF51445">
    <property type="entry name" value="(Trans)glycosidases"/>
    <property type="match status" value="1"/>
</dbReference>
<dbReference type="GO" id="GO:0004553">
    <property type="term" value="F:hydrolase activity, hydrolyzing O-glycosyl compounds"/>
    <property type="evidence" value="ECO:0007669"/>
    <property type="project" value="InterPro"/>
</dbReference>
<dbReference type="InterPro" id="IPR051923">
    <property type="entry name" value="Glycosyl_Hydrolase_39"/>
</dbReference>
<accession>A0A4Q7P5U7</accession>
<feature type="active site" description="Proton donor" evidence="4">
    <location>
        <position position="172"/>
    </location>
</feature>
<dbReference type="InterPro" id="IPR049166">
    <property type="entry name" value="GH39_cat"/>
</dbReference>
<proteinExistence type="inferred from homology"/>
<evidence type="ECO:0000256" key="2">
    <source>
        <dbReference type="ARBA" id="ARBA00022801"/>
    </source>
</evidence>
<feature type="domain" description="Glycosyl hydrolases family 39 N-terminal catalytic" evidence="5">
    <location>
        <begin position="11"/>
        <end position="488"/>
    </location>
</feature>
<keyword evidence="7" id="KW-1185">Reference proteome</keyword>
<reference evidence="6 7" key="1">
    <citation type="submission" date="2019-02" db="EMBL/GenBank/DDBJ databases">
        <title>Genomic Encyclopedia of Type Strains, Phase IV (KMG-IV): sequencing the most valuable type-strain genomes for metagenomic binning, comparative biology and taxonomic classification.</title>
        <authorList>
            <person name="Goeker M."/>
        </authorList>
    </citation>
    <scope>NUCLEOTIDE SEQUENCE [LARGE SCALE GENOMIC DNA]</scope>
    <source>
        <strain evidence="6 7">DSM 29486</strain>
    </source>
</reference>
<dbReference type="PANTHER" id="PTHR12631">
    <property type="entry name" value="ALPHA-L-IDURONIDASE"/>
    <property type="match status" value="1"/>
</dbReference>
<dbReference type="SUPFAM" id="SSF51011">
    <property type="entry name" value="Glycosyl hydrolase domain"/>
    <property type="match status" value="1"/>
</dbReference>
<name>A0A4Q7P5U7_9FIRM</name>
<evidence type="ECO:0000313" key="6">
    <source>
        <dbReference type="EMBL" id="RZS94062.1"/>
    </source>
</evidence>
<dbReference type="EMBL" id="SGXF01000005">
    <property type="protein sequence ID" value="RZS94062.1"/>
    <property type="molecule type" value="Genomic_DNA"/>
</dbReference>
<evidence type="ECO:0000256" key="4">
    <source>
        <dbReference type="PIRSR" id="PIRSR600514-1"/>
    </source>
</evidence>
<protein>
    <submittedName>
        <fullName evidence="6">Beta-xylosidase</fullName>
    </submittedName>
</protein>
<evidence type="ECO:0000313" key="7">
    <source>
        <dbReference type="Proteomes" id="UP000292927"/>
    </source>
</evidence>
<dbReference type="GO" id="GO:0005975">
    <property type="term" value="P:carbohydrate metabolic process"/>
    <property type="evidence" value="ECO:0007669"/>
    <property type="project" value="InterPro"/>
</dbReference>
<dbReference type="RefSeq" id="WP_130435698.1">
    <property type="nucleotide sequence ID" value="NZ_SGXF01000005.1"/>
</dbReference>
<dbReference type="PRINTS" id="PR00745">
    <property type="entry name" value="GLHYDRLASE39"/>
</dbReference>